<feature type="domain" description="Glycoside hydrolase 35 catalytic" evidence="8">
    <location>
        <begin position="88"/>
        <end position="392"/>
    </location>
</feature>
<keyword evidence="2 5" id="KW-0378">Hydrolase</keyword>
<dbReference type="SUPFAM" id="SSF51445">
    <property type="entry name" value="(Trans)glycosidases"/>
    <property type="match status" value="1"/>
</dbReference>
<evidence type="ECO:0000259" key="10">
    <source>
        <dbReference type="Pfam" id="PF21467"/>
    </source>
</evidence>
<feature type="domain" description="Beta-galactosidase galactose-binding" evidence="10">
    <location>
        <begin position="576"/>
        <end position="635"/>
    </location>
</feature>
<evidence type="ECO:0000256" key="6">
    <source>
        <dbReference type="RuleBase" id="RU003679"/>
    </source>
</evidence>
<dbReference type="InterPro" id="IPR031330">
    <property type="entry name" value="Gly_Hdrlase_35_cat"/>
</dbReference>
<dbReference type="Gene3D" id="3.20.20.80">
    <property type="entry name" value="Glycosidases"/>
    <property type="match status" value="1"/>
</dbReference>
<dbReference type="PROSITE" id="PS01182">
    <property type="entry name" value="GLYCOSYL_HYDROL_F35"/>
    <property type="match status" value="1"/>
</dbReference>
<comment type="similarity">
    <text evidence="1 6">Belongs to the glycosyl hydrolase 35 family.</text>
</comment>
<evidence type="ECO:0000256" key="3">
    <source>
        <dbReference type="ARBA" id="ARBA00023295"/>
    </source>
</evidence>
<name>A0A8B9T2C5_ANAPL</name>
<evidence type="ECO:0000259" key="8">
    <source>
        <dbReference type="Pfam" id="PF01301"/>
    </source>
</evidence>
<dbReference type="EC" id="3.2.1.23" evidence="5"/>
<dbReference type="InterPro" id="IPR008979">
    <property type="entry name" value="Galactose-bd-like_sf"/>
</dbReference>
<reference evidence="11" key="2">
    <citation type="submission" date="2025-08" db="UniProtKB">
        <authorList>
            <consortium name="Ensembl"/>
        </authorList>
    </citation>
    <scope>IDENTIFICATION</scope>
</reference>
<evidence type="ECO:0000256" key="4">
    <source>
        <dbReference type="PIRSR" id="PIRSR006336-1"/>
    </source>
</evidence>
<dbReference type="AlphaFoldDB" id="A0A8B9T2C5"/>
<dbReference type="Pfam" id="PF21317">
    <property type="entry name" value="BetaGal_ABD_1"/>
    <property type="match status" value="1"/>
</dbReference>
<dbReference type="SUPFAM" id="SSF49785">
    <property type="entry name" value="Galactose-binding domain-like"/>
    <property type="match status" value="1"/>
</dbReference>
<dbReference type="PANTHER" id="PTHR23421">
    <property type="entry name" value="BETA-GALACTOSIDASE RELATED"/>
    <property type="match status" value="1"/>
</dbReference>
<feature type="domain" description="Beta-galactosidase 1-like first all-beta" evidence="9">
    <location>
        <begin position="450"/>
        <end position="551"/>
    </location>
</feature>
<evidence type="ECO:0000256" key="1">
    <source>
        <dbReference type="ARBA" id="ARBA00009809"/>
    </source>
</evidence>
<dbReference type="GO" id="GO:0005975">
    <property type="term" value="P:carbohydrate metabolic process"/>
    <property type="evidence" value="ECO:0007669"/>
    <property type="project" value="InterPro"/>
</dbReference>
<dbReference type="InterPro" id="IPR048913">
    <property type="entry name" value="BetaGal_gal-bd"/>
</dbReference>
<dbReference type="PRINTS" id="PR00742">
    <property type="entry name" value="GLHYDRLASE35"/>
</dbReference>
<dbReference type="Pfam" id="PF21467">
    <property type="entry name" value="BetaGal_gal-bd"/>
    <property type="match status" value="1"/>
</dbReference>
<dbReference type="Pfam" id="PF01301">
    <property type="entry name" value="Glyco_hydro_35"/>
    <property type="match status" value="1"/>
</dbReference>
<evidence type="ECO:0000259" key="9">
    <source>
        <dbReference type="Pfam" id="PF21317"/>
    </source>
</evidence>
<comment type="catalytic activity">
    <reaction evidence="5">
        <text>Hydrolysis of terminal non-reducing beta-D-galactose residues in beta-D-galactosides.</text>
        <dbReference type="EC" id="3.2.1.23"/>
    </reaction>
</comment>
<dbReference type="PIRSF" id="PIRSF006336">
    <property type="entry name" value="B-gal"/>
    <property type="match status" value="1"/>
</dbReference>
<dbReference type="Gene3D" id="2.60.120.260">
    <property type="entry name" value="Galactose-binding domain-like"/>
    <property type="match status" value="2"/>
</dbReference>
<evidence type="ECO:0000256" key="7">
    <source>
        <dbReference type="SAM" id="MobiDB-lite"/>
    </source>
</evidence>
<reference evidence="11" key="1">
    <citation type="submission" date="2019-08" db="EMBL/GenBank/DDBJ databases">
        <title>Three high-quality genomes provides insights into domestication of ducks.</title>
        <authorList>
            <person name="Hou Z.C."/>
            <person name="Zhu F."/>
            <person name="Yin Z.T."/>
            <person name="Zhang F."/>
        </authorList>
    </citation>
    <scope>NUCLEOTIDE SEQUENCE [LARGE SCALE GENOMIC DNA]</scope>
</reference>
<evidence type="ECO:0000313" key="12">
    <source>
        <dbReference type="Proteomes" id="UP000694400"/>
    </source>
</evidence>
<dbReference type="InterPro" id="IPR048912">
    <property type="entry name" value="BetaGal1-like_ABD1"/>
</dbReference>
<dbReference type="Ensembl" id="ENSAPLT00020015846.1">
    <property type="protein sequence ID" value="ENSAPLP00020014715.1"/>
    <property type="gene ID" value="ENSAPLG00020010677.1"/>
</dbReference>
<evidence type="ECO:0000256" key="2">
    <source>
        <dbReference type="ARBA" id="ARBA00022801"/>
    </source>
</evidence>
<feature type="active site" description="Nucleophile" evidence="4">
    <location>
        <position position="302"/>
    </location>
</feature>
<feature type="region of interest" description="Disordered" evidence="7">
    <location>
        <begin position="1"/>
        <end position="27"/>
    </location>
</feature>
<reference evidence="11" key="3">
    <citation type="submission" date="2025-09" db="UniProtKB">
        <authorList>
            <consortium name="Ensembl"/>
        </authorList>
    </citation>
    <scope>IDENTIFICATION</scope>
</reference>
<feature type="compositionally biased region" description="Basic and acidic residues" evidence="7">
    <location>
        <begin position="11"/>
        <end position="21"/>
    </location>
</feature>
<dbReference type="Proteomes" id="UP000694400">
    <property type="component" value="Chromosome 23"/>
</dbReference>
<evidence type="ECO:0000313" key="11">
    <source>
        <dbReference type="Ensembl" id="ENSAPLP00020014715.1"/>
    </source>
</evidence>
<dbReference type="FunFam" id="2.60.120.260:FF:000049">
    <property type="entry name" value="Beta-galactosidase"/>
    <property type="match status" value="1"/>
</dbReference>
<sequence length="664" mass="74757">MLAAPNGRTRCGAEGRDEAEGGRSGPKPLCGRGGGGLCGGGGGGGRRFGGAAVLLGVLWLLARRFNWSELIPMRLWGRTLGLQTENSQFLLEGMPFRIFGGSMHYFRVPREYWEDRMLKMKACGLNTLTTYVPWNLHEQTRGKFDFTQDLDLEAFLSLAAKNGLWVILHPVCCFSCSWLLQDPEMQLRTTYKGFTEAVDAYFDHLMPIVVPLQYKKGGPIIAVQVENEYGSYAKDPNYMAYVKRALLSRGIVELLMTSDNKNGLSFGLVEGALATVNFQKLEPGVLKYLDTVQRDQPKMVMEYWTGWFDNWGGPHYVFDADEMVNTVASILKLGASINLYMFHGGTNFGFMNGALETDEYKSDVTSYDYDAVLTEAGDYTSKFFKLRQLFSAIIGQPLPLPPMIESKASYGAILLHQYISLWDVLPSLIQPFKSEFPVNMENLHLNDSSGQSYGYVLYETVIFGGGHLHSRDHVRDRAQVFVNTMYVGELDYNTVELSLPEGQGFRQLRLLVENRGRVNYGLALNEQRKGLIGDVFLNKTPLRNFKIYSLEMKPDFMKSLQQVAGWSAVPDYFVGPAFFRGRLWIEHQPQDTFLKLQGWEKGVVFVNGHNLGRYWKIGPQETLYLPGPWLQKGNNEVRAFGGVSLSCISKDPALGHIPKTREVH</sequence>
<dbReference type="InterPro" id="IPR026283">
    <property type="entry name" value="B-gal_1-like"/>
</dbReference>
<keyword evidence="3 5" id="KW-0326">Glycosidase</keyword>
<dbReference type="GO" id="GO:0004565">
    <property type="term" value="F:beta-galactosidase activity"/>
    <property type="evidence" value="ECO:0007669"/>
    <property type="project" value="UniProtKB-EC"/>
</dbReference>
<protein>
    <recommendedName>
        <fullName evidence="5">Beta-galactosidase</fullName>
        <ecNumber evidence="5">3.2.1.23</ecNumber>
    </recommendedName>
</protein>
<dbReference type="InterPro" id="IPR001944">
    <property type="entry name" value="Glycoside_Hdrlase_35"/>
</dbReference>
<proteinExistence type="inferred from homology"/>
<feature type="active site" description="Proton donor" evidence="4">
    <location>
        <position position="228"/>
    </location>
</feature>
<organism evidence="11 12">
    <name type="scientific">Anas platyrhynchos</name>
    <name type="common">Mallard</name>
    <name type="synonym">Anas boschas</name>
    <dbReference type="NCBI Taxonomy" id="8839"/>
    <lineage>
        <taxon>Eukaryota</taxon>
        <taxon>Metazoa</taxon>
        <taxon>Chordata</taxon>
        <taxon>Craniata</taxon>
        <taxon>Vertebrata</taxon>
        <taxon>Euteleostomi</taxon>
        <taxon>Archelosauria</taxon>
        <taxon>Archosauria</taxon>
        <taxon>Dinosauria</taxon>
        <taxon>Saurischia</taxon>
        <taxon>Theropoda</taxon>
        <taxon>Coelurosauria</taxon>
        <taxon>Aves</taxon>
        <taxon>Neognathae</taxon>
        <taxon>Galloanserae</taxon>
        <taxon>Anseriformes</taxon>
        <taxon>Anatidae</taxon>
        <taxon>Anatinae</taxon>
        <taxon>Anas</taxon>
    </lineage>
</organism>
<dbReference type="FunFam" id="3.20.20.80:FF:000036">
    <property type="entry name" value="Beta-galactosidase"/>
    <property type="match status" value="1"/>
</dbReference>
<evidence type="ECO:0000256" key="5">
    <source>
        <dbReference type="RuleBase" id="RU000675"/>
    </source>
</evidence>
<dbReference type="InterPro" id="IPR019801">
    <property type="entry name" value="Glyco_hydro_35_CS"/>
</dbReference>
<accession>A0A8B9T2C5</accession>
<dbReference type="InterPro" id="IPR017853">
    <property type="entry name" value="GH"/>
</dbReference>